<dbReference type="NCBIfam" id="NF046040">
    <property type="entry name" value="RelB_antitoxin"/>
    <property type="match status" value="1"/>
</dbReference>
<dbReference type="EMBL" id="AYGX02000155">
    <property type="protein sequence ID" value="KRO25074.1"/>
    <property type="molecule type" value="Genomic_DNA"/>
</dbReference>
<sequence length="71" mass="8328">MTVTALRFKDDQYEAIKKLAEFNGVTVPTFMRQTILERLEDEQDYHDALVNLRESHGETVSRSEIKRRLGM</sequence>
<dbReference type="InterPro" id="IPR046257">
    <property type="entry name" value="DUF6290"/>
</dbReference>
<dbReference type="Pfam" id="PF19807">
    <property type="entry name" value="DUF6290"/>
    <property type="match status" value="1"/>
</dbReference>
<organism evidence="1 2">
    <name type="scientific">Lactiplantibacillus fabifermentans DSM 21115</name>
    <dbReference type="NCBI Taxonomy" id="1413187"/>
    <lineage>
        <taxon>Bacteria</taxon>
        <taxon>Bacillati</taxon>
        <taxon>Bacillota</taxon>
        <taxon>Bacilli</taxon>
        <taxon>Lactobacillales</taxon>
        <taxon>Lactobacillaceae</taxon>
        <taxon>Lactiplantibacillus</taxon>
    </lineage>
</organism>
<name>A0A0R2NJN9_9LACO</name>
<dbReference type="RefSeq" id="WP_024623993.1">
    <property type="nucleotide sequence ID" value="NZ_AYGX02000155.1"/>
</dbReference>
<keyword evidence="2" id="KW-1185">Reference proteome</keyword>
<dbReference type="AlphaFoldDB" id="A0A0R2NJN9"/>
<proteinExistence type="predicted"/>
<comment type="caution">
    <text evidence="1">The sequence shown here is derived from an EMBL/GenBank/DDBJ whole genome shotgun (WGS) entry which is preliminary data.</text>
</comment>
<reference evidence="1 2" key="1">
    <citation type="journal article" date="2015" name="Genome Announc.">
        <title>Expanding the biotechnology potential of lactobacilli through comparative genomics of 213 strains and associated genera.</title>
        <authorList>
            <person name="Sun Z."/>
            <person name="Harris H.M."/>
            <person name="McCann A."/>
            <person name="Guo C."/>
            <person name="Argimon S."/>
            <person name="Zhang W."/>
            <person name="Yang X."/>
            <person name="Jeffery I.B."/>
            <person name="Cooney J.C."/>
            <person name="Kagawa T.F."/>
            <person name="Liu W."/>
            <person name="Song Y."/>
            <person name="Salvetti E."/>
            <person name="Wrobel A."/>
            <person name="Rasinkangas P."/>
            <person name="Parkhill J."/>
            <person name="Rea M.C."/>
            <person name="O'Sullivan O."/>
            <person name="Ritari J."/>
            <person name="Douillard F.P."/>
            <person name="Paul Ross R."/>
            <person name="Yang R."/>
            <person name="Briner A.E."/>
            <person name="Felis G.E."/>
            <person name="de Vos W.M."/>
            <person name="Barrangou R."/>
            <person name="Klaenhammer T.R."/>
            <person name="Caufield P.W."/>
            <person name="Cui Y."/>
            <person name="Zhang H."/>
            <person name="O'Toole P.W."/>
        </authorList>
    </citation>
    <scope>NUCLEOTIDE SEQUENCE [LARGE SCALE GENOMIC DNA]</scope>
    <source>
        <strain evidence="1 2">DSM 21115</strain>
    </source>
</reference>
<protein>
    <recommendedName>
        <fullName evidence="3">CopG family transcriptional regulator</fullName>
    </recommendedName>
</protein>
<evidence type="ECO:0000313" key="1">
    <source>
        <dbReference type="EMBL" id="KRO25074.1"/>
    </source>
</evidence>
<evidence type="ECO:0000313" key="2">
    <source>
        <dbReference type="Proteomes" id="UP000050920"/>
    </source>
</evidence>
<gene>
    <name evidence="1" type="ORF">DY78_GL001431</name>
</gene>
<dbReference type="Proteomes" id="UP000050920">
    <property type="component" value="Unassembled WGS sequence"/>
</dbReference>
<accession>A0A0R2NJN9</accession>
<evidence type="ECO:0008006" key="3">
    <source>
        <dbReference type="Google" id="ProtNLM"/>
    </source>
</evidence>